<evidence type="ECO:0000313" key="2">
    <source>
        <dbReference type="EMBL" id="KAF2430902.1"/>
    </source>
</evidence>
<organism evidence="2 3">
    <name type="scientific">Tothia fuscella</name>
    <dbReference type="NCBI Taxonomy" id="1048955"/>
    <lineage>
        <taxon>Eukaryota</taxon>
        <taxon>Fungi</taxon>
        <taxon>Dikarya</taxon>
        <taxon>Ascomycota</taxon>
        <taxon>Pezizomycotina</taxon>
        <taxon>Dothideomycetes</taxon>
        <taxon>Pleosporomycetidae</taxon>
        <taxon>Venturiales</taxon>
        <taxon>Cylindrosympodiaceae</taxon>
        <taxon>Tothia</taxon>
    </lineage>
</organism>
<evidence type="ECO:0000313" key="3">
    <source>
        <dbReference type="Proteomes" id="UP000800235"/>
    </source>
</evidence>
<dbReference type="Proteomes" id="UP000800235">
    <property type="component" value="Unassembled WGS sequence"/>
</dbReference>
<sequence>MFTHPSNGKRSRTGSEQAKSKRGESLSSLKQIVGTVPNRSLKTTIIIMIASLLFFTHDSRTTMIFEIDPTNIGMRYGD</sequence>
<keyword evidence="3" id="KW-1185">Reference proteome</keyword>
<reference evidence="2" key="1">
    <citation type="journal article" date="2020" name="Stud. Mycol.">
        <title>101 Dothideomycetes genomes: a test case for predicting lifestyles and emergence of pathogens.</title>
        <authorList>
            <person name="Haridas S."/>
            <person name="Albert R."/>
            <person name="Binder M."/>
            <person name="Bloem J."/>
            <person name="Labutti K."/>
            <person name="Salamov A."/>
            <person name="Andreopoulos B."/>
            <person name="Baker S."/>
            <person name="Barry K."/>
            <person name="Bills G."/>
            <person name="Bluhm B."/>
            <person name="Cannon C."/>
            <person name="Castanera R."/>
            <person name="Culley D."/>
            <person name="Daum C."/>
            <person name="Ezra D."/>
            <person name="Gonzalez J."/>
            <person name="Henrissat B."/>
            <person name="Kuo A."/>
            <person name="Liang C."/>
            <person name="Lipzen A."/>
            <person name="Lutzoni F."/>
            <person name="Magnuson J."/>
            <person name="Mondo S."/>
            <person name="Nolan M."/>
            <person name="Ohm R."/>
            <person name="Pangilinan J."/>
            <person name="Park H.-J."/>
            <person name="Ramirez L."/>
            <person name="Alfaro M."/>
            <person name="Sun H."/>
            <person name="Tritt A."/>
            <person name="Yoshinaga Y."/>
            <person name="Zwiers L.-H."/>
            <person name="Turgeon B."/>
            <person name="Goodwin S."/>
            <person name="Spatafora J."/>
            <person name="Crous P."/>
            <person name="Grigoriev I."/>
        </authorList>
    </citation>
    <scope>NUCLEOTIDE SEQUENCE</scope>
    <source>
        <strain evidence="2">CBS 130266</strain>
    </source>
</reference>
<gene>
    <name evidence="2" type="ORF">EJ08DRAFT_649242</name>
</gene>
<evidence type="ECO:0000256" key="1">
    <source>
        <dbReference type="SAM" id="MobiDB-lite"/>
    </source>
</evidence>
<proteinExistence type="predicted"/>
<feature type="region of interest" description="Disordered" evidence="1">
    <location>
        <begin position="1"/>
        <end position="28"/>
    </location>
</feature>
<dbReference type="EMBL" id="MU007035">
    <property type="protein sequence ID" value="KAF2430902.1"/>
    <property type="molecule type" value="Genomic_DNA"/>
</dbReference>
<protein>
    <submittedName>
        <fullName evidence="2">Uncharacterized protein</fullName>
    </submittedName>
</protein>
<name>A0A9P4NSJ5_9PEZI</name>
<accession>A0A9P4NSJ5</accession>
<comment type="caution">
    <text evidence="2">The sequence shown here is derived from an EMBL/GenBank/DDBJ whole genome shotgun (WGS) entry which is preliminary data.</text>
</comment>
<dbReference type="AlphaFoldDB" id="A0A9P4NSJ5"/>